<dbReference type="RefSeq" id="WP_109535360.1">
    <property type="nucleotide sequence ID" value="NZ_CAXPUO010000020.1"/>
</dbReference>
<dbReference type="Proteomes" id="UP000244940">
    <property type="component" value="Unassembled WGS sequence"/>
</dbReference>
<name>A0A2U2C421_9RHOB</name>
<evidence type="ECO:0008006" key="4">
    <source>
        <dbReference type="Google" id="ProtNLM"/>
    </source>
</evidence>
<evidence type="ECO:0000313" key="2">
    <source>
        <dbReference type="EMBL" id="PWE26636.1"/>
    </source>
</evidence>
<dbReference type="PROSITE" id="PS51257">
    <property type="entry name" value="PROKAR_LIPOPROTEIN"/>
    <property type="match status" value="1"/>
</dbReference>
<gene>
    <name evidence="2" type="ORF">C4N9_21295</name>
</gene>
<feature type="signal peptide" evidence="1">
    <location>
        <begin position="1"/>
        <end position="27"/>
    </location>
</feature>
<proteinExistence type="predicted"/>
<organism evidence="2 3">
    <name type="scientific">Pararhodobacter marinus</name>
    <dbReference type="NCBI Taxonomy" id="2184063"/>
    <lineage>
        <taxon>Bacteria</taxon>
        <taxon>Pseudomonadati</taxon>
        <taxon>Pseudomonadota</taxon>
        <taxon>Alphaproteobacteria</taxon>
        <taxon>Rhodobacterales</taxon>
        <taxon>Paracoccaceae</taxon>
        <taxon>Pararhodobacter</taxon>
    </lineage>
</organism>
<dbReference type="EMBL" id="QEYD01000018">
    <property type="protein sequence ID" value="PWE26636.1"/>
    <property type="molecule type" value="Genomic_DNA"/>
</dbReference>
<keyword evidence="3" id="KW-1185">Reference proteome</keyword>
<protein>
    <recommendedName>
        <fullName evidence="4">DUF4410 domain-containing protein</fullName>
    </recommendedName>
</protein>
<dbReference type="OrthoDB" id="7834608at2"/>
<comment type="caution">
    <text evidence="2">The sequence shown here is derived from an EMBL/GenBank/DDBJ whole genome shotgun (WGS) entry which is preliminary data.</text>
</comment>
<evidence type="ECO:0000256" key="1">
    <source>
        <dbReference type="SAM" id="SignalP"/>
    </source>
</evidence>
<evidence type="ECO:0000313" key="3">
    <source>
        <dbReference type="Proteomes" id="UP000244940"/>
    </source>
</evidence>
<accession>A0A2U2C421</accession>
<dbReference type="GeneID" id="94367435"/>
<sequence length="239" mass="24909">MALTRTLLKILAPLGVAGLLAACSASGANLGATRAELGDFRLCYNIVTTNDAVRGPLSREADVEVFADRIRDEVERRFGRYEGDRLYHIALHLDAYVLAVPGIPLVASPRSALILSANVWDDQLGRPLNEEPEQLTVLESAGASAVVGSGLTMGIEEQMDMLSQNAARSIEDWLVQHPEWFEHDAGATADATGAMAADPAADLEPGAPVAPPGTGVALAAADGATGDAAARPANSCGRL</sequence>
<reference evidence="2 3" key="1">
    <citation type="submission" date="2018-05" db="EMBL/GenBank/DDBJ databases">
        <title>Pararhodobacter marina sp. nov., isolated from deep-sea water of the Indian Ocean.</title>
        <authorList>
            <person name="Lai Q.Sr."/>
            <person name="Liu X."/>
            <person name="Shao Z."/>
        </authorList>
    </citation>
    <scope>NUCLEOTIDE SEQUENCE [LARGE SCALE GENOMIC DNA]</scope>
    <source>
        <strain evidence="2 3">CIC4N-9</strain>
    </source>
</reference>
<feature type="chain" id="PRO_5015527335" description="DUF4410 domain-containing protein" evidence="1">
    <location>
        <begin position="28"/>
        <end position="239"/>
    </location>
</feature>
<keyword evidence="1" id="KW-0732">Signal</keyword>
<dbReference type="AlphaFoldDB" id="A0A2U2C421"/>